<dbReference type="AlphaFoldDB" id="A0AAV2DEA8"/>
<proteinExistence type="predicted"/>
<protein>
    <submittedName>
        <fullName evidence="1">Uncharacterized protein</fullName>
    </submittedName>
</protein>
<evidence type="ECO:0000313" key="2">
    <source>
        <dbReference type="Proteomes" id="UP001497516"/>
    </source>
</evidence>
<dbReference type="EMBL" id="OZ034815">
    <property type="protein sequence ID" value="CAL1372213.1"/>
    <property type="molecule type" value="Genomic_DNA"/>
</dbReference>
<keyword evidence="2" id="KW-1185">Reference proteome</keyword>
<name>A0AAV2DEA8_9ROSI</name>
<reference evidence="1 2" key="1">
    <citation type="submission" date="2024-04" db="EMBL/GenBank/DDBJ databases">
        <authorList>
            <person name="Fracassetti M."/>
        </authorList>
    </citation>
    <scope>NUCLEOTIDE SEQUENCE [LARGE SCALE GENOMIC DNA]</scope>
</reference>
<sequence length="144" mass="16700">MAFLRREDFKAEVAGRVSTPDRVKNWRFRRKLRSDGEKTLSDASATTNGELLLPAIGIDGSRLPEFSSSARHWQSCRLQRAKKKRTHRCVKRRLRAMAPQRTQLRTCLLLGWPRTRKWFWPNSATATIADAEQRRHRQGGNCRG</sequence>
<organism evidence="1 2">
    <name type="scientific">Linum trigynum</name>
    <dbReference type="NCBI Taxonomy" id="586398"/>
    <lineage>
        <taxon>Eukaryota</taxon>
        <taxon>Viridiplantae</taxon>
        <taxon>Streptophyta</taxon>
        <taxon>Embryophyta</taxon>
        <taxon>Tracheophyta</taxon>
        <taxon>Spermatophyta</taxon>
        <taxon>Magnoliopsida</taxon>
        <taxon>eudicotyledons</taxon>
        <taxon>Gunneridae</taxon>
        <taxon>Pentapetalae</taxon>
        <taxon>rosids</taxon>
        <taxon>fabids</taxon>
        <taxon>Malpighiales</taxon>
        <taxon>Linaceae</taxon>
        <taxon>Linum</taxon>
    </lineage>
</organism>
<gene>
    <name evidence="1" type="ORF">LTRI10_LOCUS14235</name>
</gene>
<accession>A0AAV2DEA8</accession>
<evidence type="ECO:0000313" key="1">
    <source>
        <dbReference type="EMBL" id="CAL1372213.1"/>
    </source>
</evidence>
<dbReference type="Proteomes" id="UP001497516">
    <property type="component" value="Chromosome 2"/>
</dbReference>